<keyword evidence="10" id="KW-0121">Carboxypeptidase</keyword>
<evidence type="ECO:0000256" key="2">
    <source>
        <dbReference type="ARBA" id="ARBA00002039"/>
    </source>
</evidence>
<evidence type="ECO:0000256" key="9">
    <source>
        <dbReference type="PIRSR" id="PIRSR032067-1"/>
    </source>
</evidence>
<dbReference type="SUPFAM" id="SSF52317">
    <property type="entry name" value="Class I glutamine amidotransferase-like"/>
    <property type="match status" value="1"/>
</dbReference>
<dbReference type="PANTHER" id="PTHR36175:SF1">
    <property type="entry name" value="CYANOPHYCINASE"/>
    <property type="match status" value="1"/>
</dbReference>
<feature type="active site" description="Charge relay system" evidence="9">
    <location>
        <position position="185"/>
    </location>
</feature>
<evidence type="ECO:0000256" key="6">
    <source>
        <dbReference type="ARBA" id="ARBA00022670"/>
    </source>
</evidence>
<dbReference type="RefSeq" id="WP_242604679.1">
    <property type="nucleotide sequence ID" value="NZ_CAAAHP010000002.1"/>
</dbReference>
<sequence>MIRPKGKLLIIGGAEDRANKPPDIYEHREEMSRYEILSELLSDCRTKHVEVVTTGSEVQEEVKNSYKRVFQEMGYNKVGFLPITERHEARKKEYLDRVHKARAIFFTGGDQFRISTILGGTPIVEIIKQRYLEDDDFIVAGTSAGAMVMSSVMITSGGLTEALLYRNLATSSGLGFLPTCIIDTHFIKRGRFGRLAHAIIMNPEQLGIGLGEDTALIIKNGTDAECRGSGMVVIIDGRYINQTNITKVKEGQAVYVEDLKVHLLVKGCHFSLTKRRLANPATSTNFD</sequence>
<protein>
    <recommendedName>
        <fullName evidence="5">Cyanophycinase</fullName>
        <ecNumber evidence="4">3.4.15.6</ecNumber>
    </recommendedName>
</protein>
<dbReference type="InterPro" id="IPR029062">
    <property type="entry name" value="Class_I_gatase-like"/>
</dbReference>
<organism evidence="10 11">
    <name type="scientific">Legionella busanensis</name>
    <dbReference type="NCBI Taxonomy" id="190655"/>
    <lineage>
        <taxon>Bacteria</taxon>
        <taxon>Pseudomonadati</taxon>
        <taxon>Pseudomonadota</taxon>
        <taxon>Gammaproteobacteria</taxon>
        <taxon>Legionellales</taxon>
        <taxon>Legionellaceae</taxon>
        <taxon>Legionella</taxon>
    </lineage>
</organism>
<dbReference type="Gene3D" id="3.40.50.880">
    <property type="match status" value="1"/>
</dbReference>
<dbReference type="EMBL" id="UGOD01000001">
    <property type="protein sequence ID" value="STX51604.1"/>
    <property type="molecule type" value="Genomic_DNA"/>
</dbReference>
<feature type="active site" description="Charge relay system" evidence="9">
    <location>
        <position position="212"/>
    </location>
</feature>
<dbReference type="EC" id="3.4.15.6" evidence="4"/>
<comment type="function">
    <text evidence="2">Exopeptidase that catalyzes the hydrolytic cleavage of multi-L-arginyl-poly-L-aspartic acid (cyanophycin; a water-insoluble reserve polymer) into aspartate-arginine dipeptides.</text>
</comment>
<dbReference type="GO" id="GO:0008236">
    <property type="term" value="F:serine-type peptidase activity"/>
    <property type="evidence" value="ECO:0007669"/>
    <property type="project" value="UniProtKB-KW"/>
</dbReference>
<evidence type="ECO:0000256" key="8">
    <source>
        <dbReference type="ARBA" id="ARBA00022825"/>
    </source>
</evidence>
<evidence type="ECO:0000313" key="10">
    <source>
        <dbReference type="EMBL" id="STX51604.1"/>
    </source>
</evidence>
<keyword evidence="7 10" id="KW-0378">Hydrolase</keyword>
<dbReference type="InterPro" id="IPR005320">
    <property type="entry name" value="Peptidase_S51"/>
</dbReference>
<comment type="similarity">
    <text evidence="3">Belongs to the peptidase S51 family.</text>
</comment>
<dbReference type="AlphaFoldDB" id="A0A378JKA7"/>
<accession>A0A378JKA7</accession>
<dbReference type="GO" id="GO:0008241">
    <property type="term" value="F:peptidyl-dipeptidase activity"/>
    <property type="evidence" value="ECO:0007669"/>
    <property type="project" value="UniProtKB-EC"/>
</dbReference>
<dbReference type="InterPro" id="IPR011811">
    <property type="entry name" value="Peptidase_S51_cyanophycinase"/>
</dbReference>
<dbReference type="NCBIfam" id="TIGR02069">
    <property type="entry name" value="cyanophycinase"/>
    <property type="match status" value="1"/>
</dbReference>
<dbReference type="CDD" id="cd03145">
    <property type="entry name" value="GAT1_cyanophycinase"/>
    <property type="match status" value="1"/>
</dbReference>
<comment type="catalytic activity">
    <reaction evidence="1">
        <text>[L-4-(L-arginin-2-N-yl)aspartate](n) + H2O = [L-4-(L-arginin-2-N-yl)aspartate](n-1) + L-4-(L-arginin-2-N-yl)aspartate</text>
        <dbReference type="Rhea" id="RHEA:12845"/>
        <dbReference type="Rhea" id="RHEA-COMP:13728"/>
        <dbReference type="Rhea" id="RHEA-COMP:13734"/>
        <dbReference type="ChEBI" id="CHEBI:15377"/>
        <dbReference type="ChEBI" id="CHEBI:137986"/>
        <dbReference type="ChEBI" id="CHEBI:137991"/>
        <dbReference type="EC" id="3.4.15.6"/>
    </reaction>
</comment>
<dbReference type="GO" id="GO:0006508">
    <property type="term" value="P:proteolysis"/>
    <property type="evidence" value="ECO:0007669"/>
    <property type="project" value="UniProtKB-KW"/>
</dbReference>
<evidence type="ECO:0000256" key="7">
    <source>
        <dbReference type="ARBA" id="ARBA00022801"/>
    </source>
</evidence>
<keyword evidence="11" id="KW-1185">Reference proteome</keyword>
<gene>
    <name evidence="10" type="primary">cphB_2</name>
    <name evidence="10" type="ORF">NCTC13316_01700</name>
</gene>
<evidence type="ECO:0000313" key="11">
    <source>
        <dbReference type="Proteomes" id="UP000254794"/>
    </source>
</evidence>
<dbReference type="PANTHER" id="PTHR36175">
    <property type="entry name" value="CYANOPHYCINASE"/>
    <property type="match status" value="1"/>
</dbReference>
<proteinExistence type="inferred from homology"/>
<dbReference type="Proteomes" id="UP000254794">
    <property type="component" value="Unassembled WGS sequence"/>
</dbReference>
<name>A0A378JKA7_9GAMM</name>
<keyword evidence="8" id="KW-0720">Serine protease</keyword>
<evidence type="ECO:0000256" key="5">
    <source>
        <dbReference type="ARBA" id="ARBA00015719"/>
    </source>
</evidence>
<evidence type="ECO:0000256" key="1">
    <source>
        <dbReference type="ARBA" id="ARBA00001092"/>
    </source>
</evidence>
<dbReference type="Pfam" id="PF03575">
    <property type="entry name" value="Peptidase_S51"/>
    <property type="match status" value="1"/>
</dbReference>
<feature type="active site" description="Charge relay system" evidence="9">
    <location>
        <position position="143"/>
    </location>
</feature>
<dbReference type="PIRSF" id="PIRSF032067">
    <property type="entry name" value="Cyanophycinase"/>
    <property type="match status" value="1"/>
</dbReference>
<keyword evidence="6" id="KW-0645">Protease</keyword>
<dbReference type="GO" id="GO:0004180">
    <property type="term" value="F:carboxypeptidase activity"/>
    <property type="evidence" value="ECO:0007669"/>
    <property type="project" value="UniProtKB-KW"/>
</dbReference>
<evidence type="ECO:0000256" key="3">
    <source>
        <dbReference type="ARBA" id="ARBA00006534"/>
    </source>
</evidence>
<evidence type="ECO:0000256" key="4">
    <source>
        <dbReference type="ARBA" id="ARBA00013115"/>
    </source>
</evidence>
<reference evidence="10 11" key="1">
    <citation type="submission" date="2018-06" db="EMBL/GenBank/DDBJ databases">
        <authorList>
            <consortium name="Pathogen Informatics"/>
            <person name="Doyle S."/>
        </authorList>
    </citation>
    <scope>NUCLEOTIDE SEQUENCE [LARGE SCALE GENOMIC DNA]</scope>
    <source>
        <strain evidence="10 11">NCTC13316</strain>
    </source>
</reference>